<name>A0A1M6ALN3_9FIRM</name>
<keyword evidence="4 6" id="KW-1133">Transmembrane helix</keyword>
<dbReference type="RefSeq" id="WP_149677360.1">
    <property type="nucleotide sequence ID" value="NZ_FQZP01000001.1"/>
</dbReference>
<accession>A0A1M6ALN3</accession>
<dbReference type="Proteomes" id="UP000324781">
    <property type="component" value="Unassembled WGS sequence"/>
</dbReference>
<gene>
    <name evidence="8" type="ORF">SAMN05444373_100185</name>
</gene>
<evidence type="ECO:0000256" key="6">
    <source>
        <dbReference type="SAM" id="Phobius"/>
    </source>
</evidence>
<protein>
    <submittedName>
        <fullName evidence="8">Ca2+/H+ antiporter, TMEM165/GDT1 family</fullName>
    </submittedName>
</protein>
<evidence type="ECO:0000256" key="1">
    <source>
        <dbReference type="ARBA" id="ARBA00004141"/>
    </source>
</evidence>
<evidence type="ECO:0000313" key="9">
    <source>
        <dbReference type="Proteomes" id="UP000324781"/>
    </source>
</evidence>
<dbReference type="AlphaFoldDB" id="A0A1M6ALN3"/>
<feature type="transmembrane region" description="Helical" evidence="6">
    <location>
        <begin position="196"/>
        <end position="216"/>
    </location>
</feature>
<evidence type="ECO:0000313" key="8">
    <source>
        <dbReference type="EMBL" id="SHI37419.1"/>
    </source>
</evidence>
<evidence type="ECO:0000256" key="3">
    <source>
        <dbReference type="ARBA" id="ARBA00022692"/>
    </source>
</evidence>
<dbReference type="InterPro" id="IPR001279">
    <property type="entry name" value="Metallo-B-lactamas"/>
</dbReference>
<keyword evidence="3 6" id="KW-0812">Transmembrane</keyword>
<dbReference type="Pfam" id="PF01169">
    <property type="entry name" value="GDT1"/>
    <property type="match status" value="2"/>
</dbReference>
<evidence type="ECO:0000256" key="5">
    <source>
        <dbReference type="ARBA" id="ARBA00023136"/>
    </source>
</evidence>
<keyword evidence="9" id="KW-1185">Reference proteome</keyword>
<keyword evidence="5 6" id="KW-0472">Membrane</keyword>
<dbReference type="GO" id="GO:0016020">
    <property type="term" value="C:membrane"/>
    <property type="evidence" value="ECO:0007669"/>
    <property type="project" value="UniProtKB-SubCell"/>
</dbReference>
<evidence type="ECO:0000256" key="2">
    <source>
        <dbReference type="ARBA" id="ARBA00009190"/>
    </source>
</evidence>
<feature type="transmembrane region" description="Helical" evidence="6">
    <location>
        <begin position="37"/>
        <end position="55"/>
    </location>
</feature>
<dbReference type="CDD" id="cd07721">
    <property type="entry name" value="yflN-like_MBL-fold"/>
    <property type="match status" value="1"/>
</dbReference>
<comment type="subcellular location">
    <subcellularLocation>
        <location evidence="1">Membrane</location>
        <topology evidence="1">Multi-pass membrane protein</topology>
    </subcellularLocation>
</comment>
<evidence type="ECO:0000256" key="4">
    <source>
        <dbReference type="ARBA" id="ARBA00022989"/>
    </source>
</evidence>
<dbReference type="SUPFAM" id="SSF56281">
    <property type="entry name" value="Metallo-hydrolase/oxidoreductase"/>
    <property type="match status" value="1"/>
</dbReference>
<dbReference type="EMBL" id="FQZP01000001">
    <property type="protein sequence ID" value="SHI37419.1"/>
    <property type="molecule type" value="Genomic_DNA"/>
</dbReference>
<sequence length="616" mass="69146">MIQEMIRAFLLIFVAEMGDKTQILAMAFATRFPVGKVLLGIGLGAFLNHGLAVLLGSYLSQLVPINTIQMIAGAAFVGFALWTLKPEPEEDEEKETRFQFGPTATVALAFFIGELGDKTQLTAITLAADAGYPLMILAGTVSGMIATGALGIIIGKKLGDKIPELGIKFLAASIFMFFGLQKLYQTVPAQYLSPAYAAPFLCILAAIVAWMVFLLVRRRRDGLRSDFAAKAKMLHDYYLHLKDDLDQICLGSEYCCSCEGDQCAVGMSKAILQAALAEQDSREESRNDGPTHWDKPFTKEAVLDSLVDTLWLISTIRDEDRLTSAHRIRNQLETILLGRAIEEFGDLASYIESVKERDAGLARKIGGMLRMRKPFEERLLNVGNRISNIYLVELQEGYLLIDTGYPEQFERFEKALRKKNIALDDIKYIFITHAHDDHVGFLNRLLERTHAKVILHPETIGRMEAGQNAFRGGCSSRLAWFFCQLMKLFGKGDHRFEPVEASDRYIPVTGNTQQEIEKMLSARIVFLPGHTADSIGLLFDSKALFCGDAAMNGFPSRNHVIIWIEDLDAYKASWEKMTEMNFQKVYPSHGKPFAKEELVRHTERLEKIRLYPLRHA</sequence>
<feature type="transmembrane region" description="Helical" evidence="6">
    <location>
        <begin position="130"/>
        <end position="153"/>
    </location>
</feature>
<comment type="similarity">
    <text evidence="2">Belongs to the GDT1 family.</text>
</comment>
<dbReference type="OrthoDB" id="9801356at2"/>
<dbReference type="Gene3D" id="3.60.15.10">
    <property type="entry name" value="Ribonuclease Z/Hydroxyacylglutathione hydrolase-like"/>
    <property type="match status" value="1"/>
</dbReference>
<dbReference type="PANTHER" id="PTHR42951">
    <property type="entry name" value="METALLO-BETA-LACTAMASE DOMAIN-CONTAINING"/>
    <property type="match status" value="1"/>
</dbReference>
<dbReference type="InterPro" id="IPR036866">
    <property type="entry name" value="RibonucZ/Hydroxyglut_hydro"/>
</dbReference>
<dbReference type="SMART" id="SM00849">
    <property type="entry name" value="Lactamase_B"/>
    <property type="match status" value="1"/>
</dbReference>
<reference evidence="8 9" key="1">
    <citation type="submission" date="2016-11" db="EMBL/GenBank/DDBJ databases">
        <authorList>
            <person name="Varghese N."/>
            <person name="Submissions S."/>
        </authorList>
    </citation>
    <scope>NUCLEOTIDE SEQUENCE [LARGE SCALE GENOMIC DNA]</scope>
    <source>
        <strain evidence="8 9">DSM 19027</strain>
    </source>
</reference>
<proteinExistence type="inferred from homology"/>
<feature type="domain" description="Metallo-beta-lactamase" evidence="7">
    <location>
        <begin position="386"/>
        <end position="589"/>
    </location>
</feature>
<dbReference type="InterPro" id="IPR001727">
    <property type="entry name" value="GDT1-like"/>
</dbReference>
<organism evidence="8 9">
    <name type="scientific">Thermoclostridium caenicola</name>
    <dbReference type="NCBI Taxonomy" id="659425"/>
    <lineage>
        <taxon>Bacteria</taxon>
        <taxon>Bacillati</taxon>
        <taxon>Bacillota</taxon>
        <taxon>Clostridia</taxon>
        <taxon>Eubacteriales</taxon>
        <taxon>Oscillospiraceae</taxon>
        <taxon>Thermoclostridium</taxon>
    </lineage>
</organism>
<dbReference type="InterPro" id="IPR050855">
    <property type="entry name" value="NDM-1-like"/>
</dbReference>
<dbReference type="Pfam" id="PF00753">
    <property type="entry name" value="Lactamase_B"/>
    <property type="match status" value="1"/>
</dbReference>
<evidence type="ECO:0000259" key="7">
    <source>
        <dbReference type="SMART" id="SM00849"/>
    </source>
</evidence>
<feature type="transmembrane region" description="Helical" evidence="6">
    <location>
        <begin position="165"/>
        <end position="184"/>
    </location>
</feature>
<dbReference type="PANTHER" id="PTHR42951:SF17">
    <property type="entry name" value="METALLO-BETA-LACTAMASE DOMAIN-CONTAINING PROTEIN"/>
    <property type="match status" value="1"/>
</dbReference>
<feature type="transmembrane region" description="Helical" evidence="6">
    <location>
        <begin position="62"/>
        <end position="84"/>
    </location>
</feature>
<dbReference type="GO" id="GO:0046873">
    <property type="term" value="F:metal ion transmembrane transporter activity"/>
    <property type="evidence" value="ECO:0007669"/>
    <property type="project" value="InterPro"/>
</dbReference>